<protein>
    <submittedName>
        <fullName evidence="1">Uncharacterized protein</fullName>
    </submittedName>
</protein>
<dbReference type="Proteomes" id="UP000001064">
    <property type="component" value="Unassembled WGS sequence"/>
</dbReference>
<dbReference type="VEuPathDB" id="AmoebaDB:DICPUDRAFT_159754"/>
<sequence>MLFQSLTKSYLNNISSINSVNSVDDNVMEGNNNTSPLISTNNSTSVSVKSYIKNKNITPKTLIFTRPCFLF</sequence>
<dbReference type="GeneID" id="10507250"/>
<evidence type="ECO:0000313" key="2">
    <source>
        <dbReference type="Proteomes" id="UP000001064"/>
    </source>
</evidence>
<organism evidence="1 2">
    <name type="scientific">Dictyostelium purpureum</name>
    <name type="common">Slime mold</name>
    <dbReference type="NCBI Taxonomy" id="5786"/>
    <lineage>
        <taxon>Eukaryota</taxon>
        <taxon>Amoebozoa</taxon>
        <taxon>Evosea</taxon>
        <taxon>Eumycetozoa</taxon>
        <taxon>Dictyostelia</taxon>
        <taxon>Dictyosteliales</taxon>
        <taxon>Dictyosteliaceae</taxon>
        <taxon>Dictyostelium</taxon>
    </lineage>
</organism>
<dbReference type="RefSeq" id="XP_003294716.1">
    <property type="nucleotide sequence ID" value="XM_003294668.1"/>
</dbReference>
<reference evidence="2" key="1">
    <citation type="journal article" date="2011" name="Genome Biol.">
        <title>Comparative genomics of the social amoebae Dictyostelium discoideum and Dictyostelium purpureum.</title>
        <authorList>
            <consortium name="US DOE Joint Genome Institute (JGI-PGF)"/>
            <person name="Sucgang R."/>
            <person name="Kuo A."/>
            <person name="Tian X."/>
            <person name="Salerno W."/>
            <person name="Parikh A."/>
            <person name="Feasley C.L."/>
            <person name="Dalin E."/>
            <person name="Tu H."/>
            <person name="Huang E."/>
            <person name="Barry K."/>
            <person name="Lindquist E."/>
            <person name="Shapiro H."/>
            <person name="Bruce D."/>
            <person name="Schmutz J."/>
            <person name="Salamov A."/>
            <person name="Fey P."/>
            <person name="Gaudet P."/>
            <person name="Anjard C."/>
            <person name="Babu M.M."/>
            <person name="Basu S."/>
            <person name="Bushmanova Y."/>
            <person name="van der Wel H."/>
            <person name="Katoh-Kurasawa M."/>
            <person name="Dinh C."/>
            <person name="Coutinho P.M."/>
            <person name="Saito T."/>
            <person name="Elias M."/>
            <person name="Schaap P."/>
            <person name="Kay R.R."/>
            <person name="Henrissat B."/>
            <person name="Eichinger L."/>
            <person name="Rivero F."/>
            <person name="Putnam N.H."/>
            <person name="West C.M."/>
            <person name="Loomis W.F."/>
            <person name="Chisholm R.L."/>
            <person name="Shaulsky G."/>
            <person name="Strassmann J.E."/>
            <person name="Queller D.C."/>
            <person name="Kuspa A."/>
            <person name="Grigoriev I.V."/>
        </authorList>
    </citation>
    <scope>NUCLEOTIDE SEQUENCE [LARGE SCALE GENOMIC DNA]</scope>
    <source>
        <strain evidence="2">QSDP1</strain>
    </source>
</reference>
<name>F1A4X2_DICPU</name>
<keyword evidence="2" id="KW-1185">Reference proteome</keyword>
<dbReference type="InParanoid" id="F1A4X2"/>
<evidence type="ECO:0000313" key="1">
    <source>
        <dbReference type="EMBL" id="EGC28758.1"/>
    </source>
</evidence>
<accession>F1A4X2</accession>
<dbReference type="EMBL" id="GL871550">
    <property type="protein sequence ID" value="EGC28758.1"/>
    <property type="molecule type" value="Genomic_DNA"/>
</dbReference>
<gene>
    <name evidence="1" type="ORF">DICPUDRAFT_159754</name>
</gene>
<dbReference type="KEGG" id="dpp:DICPUDRAFT_159754"/>
<proteinExistence type="predicted"/>
<dbReference type="AlphaFoldDB" id="F1A4X2"/>